<feature type="compositionally biased region" description="Basic and acidic residues" evidence="1">
    <location>
        <begin position="23"/>
        <end position="32"/>
    </location>
</feature>
<name>A0A2U3NGR0_9MYCO</name>
<keyword evidence="3" id="KW-1185">Reference proteome</keyword>
<reference evidence="2 3" key="1">
    <citation type="submission" date="2017-01" db="EMBL/GenBank/DDBJ databases">
        <authorList>
            <consortium name="Urmite Genomes"/>
        </authorList>
    </citation>
    <scope>NUCLEOTIDE SEQUENCE [LARGE SCALE GENOMIC DNA]</scope>
    <source>
        <strain evidence="2 3">AB308</strain>
    </source>
</reference>
<feature type="region of interest" description="Disordered" evidence="1">
    <location>
        <begin position="1"/>
        <end position="32"/>
    </location>
</feature>
<evidence type="ECO:0000256" key="1">
    <source>
        <dbReference type="SAM" id="MobiDB-lite"/>
    </source>
</evidence>
<accession>A0A2U3NGR0</accession>
<dbReference type="AlphaFoldDB" id="A0A2U3NGR0"/>
<protein>
    <submittedName>
        <fullName evidence="2">Uncharacterized protein</fullName>
    </submittedName>
</protein>
<dbReference type="Proteomes" id="UP000241595">
    <property type="component" value="Unassembled WGS sequence"/>
</dbReference>
<evidence type="ECO:0000313" key="2">
    <source>
        <dbReference type="EMBL" id="SPM30670.1"/>
    </source>
</evidence>
<evidence type="ECO:0000313" key="3">
    <source>
        <dbReference type="Proteomes" id="UP000241595"/>
    </source>
</evidence>
<organism evidence="2 3">
    <name type="scientific">Mycobacterium terramassiliense</name>
    <dbReference type="NCBI Taxonomy" id="1841859"/>
    <lineage>
        <taxon>Bacteria</taxon>
        <taxon>Bacillati</taxon>
        <taxon>Actinomycetota</taxon>
        <taxon>Actinomycetes</taxon>
        <taxon>Mycobacteriales</taxon>
        <taxon>Mycobacteriaceae</taxon>
        <taxon>Mycobacterium</taxon>
    </lineage>
</organism>
<proteinExistence type="predicted"/>
<gene>
    <name evidence="2" type="ORF">MTAB308_4179</name>
</gene>
<dbReference type="EMBL" id="FTRV01000015">
    <property type="protein sequence ID" value="SPM30670.1"/>
    <property type="molecule type" value="Genomic_DNA"/>
</dbReference>
<sequence>MLHDPHSGNWLKVTHTADGTTRTTDDNPEHEKTVTEHYRVYSGDGGEEIDSRLVTGLVDRQVRE</sequence>